<dbReference type="InterPro" id="IPR002293">
    <property type="entry name" value="AA/rel_permease1"/>
</dbReference>
<evidence type="ECO:0000313" key="7">
    <source>
        <dbReference type="Proteomes" id="UP000249008"/>
    </source>
</evidence>
<protein>
    <submittedName>
        <fullName evidence="6">Serine/threonine exchanger SteT</fullName>
    </submittedName>
</protein>
<dbReference type="KEGG" id="ful:C4N20_12980"/>
<evidence type="ECO:0000256" key="2">
    <source>
        <dbReference type="ARBA" id="ARBA00022692"/>
    </source>
</evidence>
<sequence>MSTNEASELKREIGVFGGISIIGGIMIGAGIFYIGSYVLMRVGMNIGLALICWLIGGLISLMGGLCYAELGSMMPKAGGATVYLNEAYHPIVGFMSGMSSCLLAGPGSIAGLSIALIASFRTFTTISDVGLKALAVMLIVFLTVCNCYGVKKASVLQNVSMVAKLVPILLIMISALFMGNIFPNVSLSTVNEAAQSTGRSVIGMIAFAVVATLWAYDGWQNLNALAEEIKEPQRNLPLSLAIGIGGVIILYMLFNFSIFRVLPMEDIKNMIAKGDYYLGTEVARRIFGNTGAVIVVIGMILAIFGSLNGLILSGPRVYYALAKEGHFFKMFLNVHPVYKVPTNAIIAQGIVSITLVLSRNLEQLATLVVFTGMIFKLLTILSVVVFRKKYPNMERPYKVIAYPVTVIITSLVFLGLILNNLAKDPVNSILSCAVQIFAVALYMYFDRKIKKEKMNEEI</sequence>
<evidence type="ECO:0000256" key="5">
    <source>
        <dbReference type="SAM" id="Phobius"/>
    </source>
</evidence>
<comment type="subcellular location">
    <subcellularLocation>
        <location evidence="1">Membrane</location>
        <topology evidence="1">Multi-pass membrane protein</topology>
    </subcellularLocation>
</comment>
<organism evidence="6 7">
    <name type="scientific">Fusobacterium ulcerans</name>
    <dbReference type="NCBI Taxonomy" id="861"/>
    <lineage>
        <taxon>Bacteria</taxon>
        <taxon>Fusobacteriati</taxon>
        <taxon>Fusobacteriota</taxon>
        <taxon>Fusobacteriia</taxon>
        <taxon>Fusobacteriales</taxon>
        <taxon>Fusobacteriaceae</taxon>
        <taxon>Fusobacterium</taxon>
    </lineage>
</organism>
<feature type="transmembrane region" description="Helical" evidence="5">
    <location>
        <begin position="236"/>
        <end position="254"/>
    </location>
</feature>
<dbReference type="InterPro" id="IPR050598">
    <property type="entry name" value="AminoAcid_Transporter"/>
</dbReference>
<proteinExistence type="predicted"/>
<dbReference type="GeneID" id="78455732"/>
<feature type="transmembrane region" description="Helical" evidence="5">
    <location>
        <begin position="162"/>
        <end position="182"/>
    </location>
</feature>
<evidence type="ECO:0000256" key="3">
    <source>
        <dbReference type="ARBA" id="ARBA00022989"/>
    </source>
</evidence>
<feature type="transmembrane region" description="Helical" evidence="5">
    <location>
        <begin position="129"/>
        <end position="150"/>
    </location>
</feature>
<evidence type="ECO:0000313" key="6">
    <source>
        <dbReference type="EMBL" id="SQJ01250.1"/>
    </source>
</evidence>
<evidence type="ECO:0000256" key="4">
    <source>
        <dbReference type="ARBA" id="ARBA00023136"/>
    </source>
</evidence>
<dbReference type="PANTHER" id="PTHR11785">
    <property type="entry name" value="AMINO ACID TRANSPORTER"/>
    <property type="match status" value="1"/>
</dbReference>
<evidence type="ECO:0000256" key="1">
    <source>
        <dbReference type="ARBA" id="ARBA00004141"/>
    </source>
</evidence>
<keyword evidence="4 5" id="KW-0472">Membrane</keyword>
<dbReference type="Proteomes" id="UP000249008">
    <property type="component" value="Chromosome 1"/>
</dbReference>
<dbReference type="Pfam" id="PF13520">
    <property type="entry name" value="AA_permease_2"/>
    <property type="match status" value="1"/>
</dbReference>
<dbReference type="GO" id="GO:0016020">
    <property type="term" value="C:membrane"/>
    <property type="evidence" value="ECO:0007669"/>
    <property type="project" value="UniProtKB-SubCell"/>
</dbReference>
<dbReference type="EMBL" id="LS483487">
    <property type="protein sequence ID" value="SQJ01250.1"/>
    <property type="molecule type" value="Genomic_DNA"/>
</dbReference>
<feature type="transmembrane region" description="Helical" evidence="5">
    <location>
        <begin position="46"/>
        <end position="70"/>
    </location>
</feature>
<dbReference type="Gene3D" id="1.20.1740.10">
    <property type="entry name" value="Amino acid/polyamine transporter I"/>
    <property type="match status" value="1"/>
</dbReference>
<feature type="transmembrane region" description="Helical" evidence="5">
    <location>
        <begin position="197"/>
        <end position="216"/>
    </location>
</feature>
<accession>A0AAX2J963</accession>
<keyword evidence="3 5" id="KW-1133">Transmembrane helix</keyword>
<gene>
    <name evidence="6" type="primary">steT_1</name>
    <name evidence="6" type="ORF">NCTC12112_01160</name>
</gene>
<dbReference type="PANTHER" id="PTHR11785:SF512">
    <property type="entry name" value="SOBREMESA, ISOFORM B"/>
    <property type="match status" value="1"/>
</dbReference>
<reference evidence="6 7" key="1">
    <citation type="submission" date="2018-06" db="EMBL/GenBank/DDBJ databases">
        <authorList>
            <consortium name="Pathogen Informatics"/>
            <person name="Doyle S."/>
        </authorList>
    </citation>
    <scope>NUCLEOTIDE SEQUENCE [LARGE SCALE GENOMIC DNA]</scope>
    <source>
        <strain evidence="6 7">NCTC12112</strain>
    </source>
</reference>
<feature type="transmembrane region" description="Helical" evidence="5">
    <location>
        <begin position="292"/>
        <end position="319"/>
    </location>
</feature>
<keyword evidence="2 5" id="KW-0812">Transmembrane</keyword>
<feature type="transmembrane region" description="Helical" evidence="5">
    <location>
        <begin position="91"/>
        <end position="117"/>
    </location>
</feature>
<feature type="transmembrane region" description="Helical" evidence="5">
    <location>
        <begin position="428"/>
        <end position="445"/>
    </location>
</feature>
<dbReference type="AlphaFoldDB" id="A0AAX2J963"/>
<feature type="transmembrane region" description="Helical" evidence="5">
    <location>
        <begin position="12"/>
        <end position="34"/>
    </location>
</feature>
<feature type="transmembrane region" description="Helical" evidence="5">
    <location>
        <begin position="340"/>
        <end position="358"/>
    </location>
</feature>
<dbReference type="RefSeq" id="WP_005978038.1">
    <property type="nucleotide sequence ID" value="NZ_CABKNW010000002.1"/>
</dbReference>
<name>A0AAX2J963_9FUSO</name>
<feature type="transmembrane region" description="Helical" evidence="5">
    <location>
        <begin position="399"/>
        <end position="422"/>
    </location>
</feature>
<dbReference type="GO" id="GO:0015179">
    <property type="term" value="F:L-amino acid transmembrane transporter activity"/>
    <property type="evidence" value="ECO:0007669"/>
    <property type="project" value="TreeGrafter"/>
</dbReference>
<dbReference type="PIRSF" id="PIRSF006060">
    <property type="entry name" value="AA_transporter"/>
    <property type="match status" value="1"/>
</dbReference>
<feature type="transmembrane region" description="Helical" evidence="5">
    <location>
        <begin position="364"/>
        <end position="387"/>
    </location>
</feature>